<keyword evidence="1" id="KW-0812">Transmembrane</keyword>
<dbReference type="EMBL" id="BSEC01000001">
    <property type="protein sequence ID" value="GLI93176.1"/>
    <property type="molecule type" value="Genomic_DNA"/>
</dbReference>
<evidence type="ECO:0000256" key="1">
    <source>
        <dbReference type="SAM" id="Phobius"/>
    </source>
</evidence>
<feature type="transmembrane region" description="Helical" evidence="1">
    <location>
        <begin position="7"/>
        <end position="36"/>
    </location>
</feature>
<feature type="transmembrane region" description="Helical" evidence="1">
    <location>
        <begin position="80"/>
        <end position="98"/>
    </location>
</feature>
<gene>
    <name evidence="2" type="ORF">LMG27198_21680</name>
</gene>
<sequence length="115" mass="12478">MLKLIRFIGLVSQSIFIQFVHIFGLVAFGISAALGWYRLPSWLVPIVAVACGVFSDKFVDESAVSAILERAHNANQRGGFLIVVYFVICALGYVVGAYGRHYARGKGLIAAASKK</sequence>
<dbReference type="RefSeq" id="WP_281802831.1">
    <property type="nucleotide sequence ID" value="NZ_BSEC01000001.1"/>
</dbReference>
<keyword evidence="1" id="KW-0472">Membrane</keyword>
<evidence type="ECO:0000313" key="3">
    <source>
        <dbReference type="Proteomes" id="UP001144323"/>
    </source>
</evidence>
<keyword evidence="1" id="KW-1133">Transmembrane helix</keyword>
<comment type="caution">
    <text evidence="2">The sequence shown here is derived from an EMBL/GenBank/DDBJ whole genome shotgun (WGS) entry which is preliminary data.</text>
</comment>
<dbReference type="Proteomes" id="UP001144323">
    <property type="component" value="Unassembled WGS sequence"/>
</dbReference>
<proteinExistence type="predicted"/>
<organism evidence="2 3">
    <name type="scientific">Methylocystis echinoides</name>
    <dbReference type="NCBI Taxonomy" id="29468"/>
    <lineage>
        <taxon>Bacteria</taxon>
        <taxon>Pseudomonadati</taxon>
        <taxon>Pseudomonadota</taxon>
        <taxon>Alphaproteobacteria</taxon>
        <taxon>Hyphomicrobiales</taxon>
        <taxon>Methylocystaceae</taxon>
        <taxon>Methylocystis</taxon>
    </lineage>
</organism>
<reference evidence="2" key="1">
    <citation type="journal article" date="2023" name="Int. J. Syst. Evol. Microbiol.">
        <title>Methylocystis iwaonis sp. nov., a type II methane-oxidizing bacterium from surface soil of a rice paddy field in Japan, and emended description of the genus Methylocystis (ex Whittenbury et al. 1970) Bowman et al. 1993.</title>
        <authorList>
            <person name="Kaise H."/>
            <person name="Sawadogo J.B."/>
            <person name="Alam M.S."/>
            <person name="Ueno C."/>
            <person name="Dianou D."/>
            <person name="Shinjo R."/>
            <person name="Asakawa S."/>
        </authorList>
    </citation>
    <scope>NUCLEOTIDE SEQUENCE</scope>
    <source>
        <strain evidence="2">LMG27198</strain>
    </source>
</reference>
<protein>
    <submittedName>
        <fullName evidence="2">Uncharacterized protein</fullName>
    </submittedName>
</protein>
<accession>A0A9W6GUA3</accession>
<dbReference type="AlphaFoldDB" id="A0A9W6GUA3"/>
<keyword evidence="3" id="KW-1185">Reference proteome</keyword>
<evidence type="ECO:0000313" key="2">
    <source>
        <dbReference type="EMBL" id="GLI93176.1"/>
    </source>
</evidence>
<name>A0A9W6GUA3_9HYPH</name>